<feature type="transmembrane region" description="Helical" evidence="2">
    <location>
        <begin position="221"/>
        <end position="240"/>
    </location>
</feature>
<feature type="region of interest" description="Disordered" evidence="1">
    <location>
        <begin position="246"/>
        <end position="305"/>
    </location>
</feature>
<feature type="region of interest" description="Disordered" evidence="1">
    <location>
        <begin position="41"/>
        <end position="204"/>
    </location>
</feature>
<dbReference type="Proteomes" id="UP001501391">
    <property type="component" value="Unassembled WGS sequence"/>
</dbReference>
<dbReference type="SUPFAM" id="SSF47090">
    <property type="entry name" value="PGBD-like"/>
    <property type="match status" value="1"/>
</dbReference>
<organism evidence="4 5">
    <name type="scientific">Streptomyces bangladeshensis</name>
    <dbReference type="NCBI Taxonomy" id="295352"/>
    <lineage>
        <taxon>Bacteria</taxon>
        <taxon>Bacillati</taxon>
        <taxon>Actinomycetota</taxon>
        <taxon>Actinomycetes</taxon>
        <taxon>Kitasatosporales</taxon>
        <taxon>Streptomycetaceae</taxon>
        <taxon>Streptomyces</taxon>
    </lineage>
</organism>
<keyword evidence="2" id="KW-0812">Transmembrane</keyword>
<accession>A0ABN3C6B7</accession>
<evidence type="ECO:0000259" key="3">
    <source>
        <dbReference type="Pfam" id="PF01471"/>
    </source>
</evidence>
<evidence type="ECO:0000313" key="5">
    <source>
        <dbReference type="Proteomes" id="UP001501391"/>
    </source>
</evidence>
<reference evidence="4 5" key="1">
    <citation type="journal article" date="2019" name="Int. J. Syst. Evol. Microbiol.">
        <title>The Global Catalogue of Microorganisms (GCM) 10K type strain sequencing project: providing services to taxonomists for standard genome sequencing and annotation.</title>
        <authorList>
            <consortium name="The Broad Institute Genomics Platform"/>
            <consortium name="The Broad Institute Genome Sequencing Center for Infectious Disease"/>
            <person name="Wu L."/>
            <person name="Ma J."/>
        </authorList>
    </citation>
    <scope>NUCLEOTIDE SEQUENCE [LARGE SCALE GENOMIC DNA]</scope>
    <source>
        <strain evidence="4 5">JCM 14924</strain>
    </source>
</reference>
<evidence type="ECO:0000256" key="1">
    <source>
        <dbReference type="SAM" id="MobiDB-lite"/>
    </source>
</evidence>
<evidence type="ECO:0000313" key="4">
    <source>
        <dbReference type="EMBL" id="GAA2204781.1"/>
    </source>
</evidence>
<feature type="compositionally biased region" description="Low complexity" evidence="1">
    <location>
        <begin position="259"/>
        <end position="286"/>
    </location>
</feature>
<feature type="region of interest" description="Disordered" evidence="1">
    <location>
        <begin position="1"/>
        <end position="20"/>
    </location>
</feature>
<dbReference type="Pfam" id="PF01471">
    <property type="entry name" value="PG_binding_1"/>
    <property type="match status" value="1"/>
</dbReference>
<keyword evidence="5" id="KW-1185">Reference proteome</keyword>
<keyword evidence="2" id="KW-1133">Transmembrane helix</keyword>
<dbReference type="EMBL" id="BAAAOQ010000036">
    <property type="protein sequence ID" value="GAA2204781.1"/>
    <property type="molecule type" value="Genomic_DNA"/>
</dbReference>
<dbReference type="InterPro" id="IPR036365">
    <property type="entry name" value="PGBD-like_sf"/>
</dbReference>
<feature type="compositionally biased region" description="Pro residues" evidence="1">
    <location>
        <begin position="48"/>
        <end position="61"/>
    </location>
</feature>
<keyword evidence="2" id="KW-0472">Membrane</keyword>
<proteinExistence type="predicted"/>
<name>A0ABN3C6B7_9ACTN</name>
<dbReference type="Gene3D" id="1.10.101.10">
    <property type="entry name" value="PGBD-like superfamily/PGBD"/>
    <property type="match status" value="1"/>
</dbReference>
<dbReference type="InterPro" id="IPR036366">
    <property type="entry name" value="PGBDSf"/>
</dbReference>
<gene>
    <name evidence="4" type="ORF">GCM10009787_73300</name>
</gene>
<evidence type="ECO:0000256" key="2">
    <source>
        <dbReference type="SAM" id="Phobius"/>
    </source>
</evidence>
<dbReference type="InterPro" id="IPR002477">
    <property type="entry name" value="Peptidoglycan-bd-like"/>
</dbReference>
<feature type="compositionally biased region" description="Pro residues" evidence="1">
    <location>
        <begin position="1"/>
        <end position="17"/>
    </location>
</feature>
<feature type="domain" description="Peptidoglycan binding-like" evidence="3">
    <location>
        <begin position="297"/>
        <end position="357"/>
    </location>
</feature>
<comment type="caution">
    <text evidence="4">The sequence shown here is derived from an EMBL/GenBank/DDBJ whole genome shotgun (WGS) entry which is preliminary data.</text>
</comment>
<sequence>MPTPPDPQEPPPGPVPEPVRVVRLRRFDALAELMREFRPHPVTYEPLGPAPGPPPHHPPTRPTDLAEDDTQELPPVAGARPADLWPTSAAGPADARFTDSGPANARFTDSGPANARFTGPGPANALPTAPGPADARFTGPGPANARLTAPGPANALPTAPGPADARFTGPGPANALPTAPGPANARPTDPEPADARPAATPVQLAPAQAAPRFAPAPRRTAVAVAVVAAAVVGFGCALLLPGRPQAAATAHPAPPATDAPPAATAPAPRPPTASASPTARTPATDPDGPGTLRQGDTGPEVTGLQQRLLRIPDVYRDGSTHGTYDAALTEAVARFQLWYGISGDETGVYGDDTRRALESRTGFGDDA</sequence>
<protein>
    <recommendedName>
        <fullName evidence="3">Peptidoglycan binding-like domain-containing protein</fullName>
    </recommendedName>
</protein>